<protein>
    <submittedName>
        <fullName evidence="1">Uncharacterized protein</fullName>
    </submittedName>
</protein>
<dbReference type="Proteomes" id="UP000827892">
    <property type="component" value="Chromosome I"/>
</dbReference>
<accession>A0AAE9DRN5</accession>
<dbReference type="AlphaFoldDB" id="A0AAE9DRN5"/>
<evidence type="ECO:0000313" key="2">
    <source>
        <dbReference type="Proteomes" id="UP000827892"/>
    </source>
</evidence>
<organism evidence="1 2">
    <name type="scientific">Caenorhabditis briggsae</name>
    <dbReference type="NCBI Taxonomy" id="6238"/>
    <lineage>
        <taxon>Eukaryota</taxon>
        <taxon>Metazoa</taxon>
        <taxon>Ecdysozoa</taxon>
        <taxon>Nematoda</taxon>
        <taxon>Chromadorea</taxon>
        <taxon>Rhabditida</taxon>
        <taxon>Rhabditina</taxon>
        <taxon>Rhabditomorpha</taxon>
        <taxon>Rhabditoidea</taxon>
        <taxon>Rhabditidae</taxon>
        <taxon>Peloderinae</taxon>
        <taxon>Caenorhabditis</taxon>
    </lineage>
</organism>
<evidence type="ECO:0000313" key="1">
    <source>
        <dbReference type="EMBL" id="ULU09429.1"/>
    </source>
</evidence>
<gene>
    <name evidence="1" type="ORF">L3Y34_014081</name>
</gene>
<reference evidence="1 2" key="1">
    <citation type="submission" date="2022-05" db="EMBL/GenBank/DDBJ databases">
        <title>Chromosome-level reference genomes for two strains of Caenorhabditis briggsae: an improved platform for comparative genomics.</title>
        <authorList>
            <person name="Stevens L."/>
            <person name="Andersen E.C."/>
        </authorList>
    </citation>
    <scope>NUCLEOTIDE SEQUENCE [LARGE SCALE GENOMIC DNA]</scope>
    <source>
        <strain evidence="1">QX1410_ONT</strain>
        <tissue evidence="1">Whole-organism</tissue>
    </source>
</reference>
<proteinExistence type="predicted"/>
<name>A0AAE9DRN5_CAEBR</name>
<sequence length="104" mass="11999">MRRELEHLKDLLDFFVWNLAIAGASPMIADCRRSIADYCRTYRNIGRPLPTIAEHRRSSQTTAVHWPTIADYCRLSPTIGRPLPTIADCRRLMADHRRLPPTTI</sequence>
<dbReference type="EMBL" id="CP090891">
    <property type="protein sequence ID" value="ULU09429.1"/>
    <property type="molecule type" value="Genomic_DNA"/>
</dbReference>